<reference evidence="1" key="1">
    <citation type="journal article" date="2020" name="Stud. Mycol.">
        <title>101 Dothideomycetes genomes: a test case for predicting lifestyles and emergence of pathogens.</title>
        <authorList>
            <person name="Haridas S."/>
            <person name="Albert R."/>
            <person name="Binder M."/>
            <person name="Bloem J."/>
            <person name="Labutti K."/>
            <person name="Salamov A."/>
            <person name="Andreopoulos B."/>
            <person name="Baker S."/>
            <person name="Barry K."/>
            <person name="Bills G."/>
            <person name="Bluhm B."/>
            <person name="Cannon C."/>
            <person name="Castanera R."/>
            <person name="Culley D."/>
            <person name="Daum C."/>
            <person name="Ezra D."/>
            <person name="Gonzalez J."/>
            <person name="Henrissat B."/>
            <person name="Kuo A."/>
            <person name="Liang C."/>
            <person name="Lipzen A."/>
            <person name="Lutzoni F."/>
            <person name="Magnuson J."/>
            <person name="Mondo S."/>
            <person name="Nolan M."/>
            <person name="Ohm R."/>
            <person name="Pangilinan J."/>
            <person name="Park H.-J."/>
            <person name="Ramirez L."/>
            <person name="Alfaro M."/>
            <person name="Sun H."/>
            <person name="Tritt A."/>
            <person name="Yoshinaga Y."/>
            <person name="Zwiers L.-H."/>
            <person name="Turgeon B."/>
            <person name="Goodwin S."/>
            <person name="Spatafora J."/>
            <person name="Crous P."/>
            <person name="Grigoriev I."/>
        </authorList>
    </citation>
    <scope>NUCLEOTIDE SEQUENCE</scope>
    <source>
        <strain evidence="1">CBS 122368</strain>
    </source>
</reference>
<name>A0A6A6IR73_9PLEO</name>
<accession>A0A6A6IR73</accession>
<evidence type="ECO:0000313" key="1">
    <source>
        <dbReference type="EMBL" id="KAF2252677.1"/>
    </source>
</evidence>
<dbReference type="Proteomes" id="UP000800094">
    <property type="component" value="Unassembled WGS sequence"/>
</dbReference>
<organism evidence="1 2">
    <name type="scientific">Trematosphaeria pertusa</name>
    <dbReference type="NCBI Taxonomy" id="390896"/>
    <lineage>
        <taxon>Eukaryota</taxon>
        <taxon>Fungi</taxon>
        <taxon>Dikarya</taxon>
        <taxon>Ascomycota</taxon>
        <taxon>Pezizomycotina</taxon>
        <taxon>Dothideomycetes</taxon>
        <taxon>Pleosporomycetidae</taxon>
        <taxon>Pleosporales</taxon>
        <taxon>Massarineae</taxon>
        <taxon>Trematosphaeriaceae</taxon>
        <taxon>Trematosphaeria</taxon>
    </lineage>
</organism>
<dbReference type="OrthoDB" id="3691810at2759"/>
<dbReference type="GeneID" id="54586355"/>
<dbReference type="AlphaFoldDB" id="A0A6A6IR73"/>
<dbReference type="InterPro" id="IPR038883">
    <property type="entry name" value="AN11006-like"/>
</dbReference>
<sequence>MGSHVVNDQWNNTVCSCSYKCCFLEGCCFVHPRRSLEEKPVVDRYVPVAPFPTRAFSARPGKSFLDFPPELRNIVYRKVLYTKTTRRMTLNPTLRDHAPEDRWGEGNRFALLATCRELYHEAAPMMYGNNFFSLARPLHRDFTIPRAPGMPFRLIQFFILHYPGHLGPCSWHLSHLWKHWLEDALTITSRFPNLRLLLIKMNYNQWASRDTQDWYSWDPLFRRVDKDMSDEEFASRVLKVVNSLAILNGRKMPAPVRLDFCGFAAFQNVDTEFIHPTHDIACVNEAIVMAQNRPVEYIAPMSWSERGYFGDD</sequence>
<protein>
    <recommendedName>
        <fullName evidence="3">F-box domain-containing protein</fullName>
    </recommendedName>
</protein>
<evidence type="ECO:0008006" key="3">
    <source>
        <dbReference type="Google" id="ProtNLM"/>
    </source>
</evidence>
<proteinExistence type="predicted"/>
<dbReference type="PANTHER" id="PTHR42085">
    <property type="entry name" value="F-BOX DOMAIN-CONTAINING PROTEIN"/>
    <property type="match status" value="1"/>
</dbReference>
<keyword evidence="2" id="KW-1185">Reference proteome</keyword>
<gene>
    <name evidence="1" type="ORF">BU26DRAFT_562398</name>
</gene>
<dbReference type="PANTHER" id="PTHR42085:SF1">
    <property type="entry name" value="F-BOX DOMAIN-CONTAINING PROTEIN"/>
    <property type="match status" value="1"/>
</dbReference>
<dbReference type="RefSeq" id="XP_033687681.1">
    <property type="nucleotide sequence ID" value="XM_033833025.1"/>
</dbReference>
<dbReference type="EMBL" id="ML987192">
    <property type="protein sequence ID" value="KAF2252677.1"/>
    <property type="molecule type" value="Genomic_DNA"/>
</dbReference>
<evidence type="ECO:0000313" key="2">
    <source>
        <dbReference type="Proteomes" id="UP000800094"/>
    </source>
</evidence>